<keyword evidence="3" id="KW-1185">Reference proteome</keyword>
<dbReference type="InterPro" id="IPR021109">
    <property type="entry name" value="Peptidase_aspartic_dom_sf"/>
</dbReference>
<dbReference type="Proteomes" id="UP001151760">
    <property type="component" value="Unassembled WGS sequence"/>
</dbReference>
<accession>A0ABQ5FJ91</accession>
<name>A0ABQ5FJ91_9ASTR</name>
<keyword evidence="2" id="KW-0695">RNA-directed DNA polymerase</keyword>
<keyword evidence="2" id="KW-0548">Nucleotidyltransferase</keyword>
<keyword evidence="2" id="KW-0808">Transferase</keyword>
<sequence length="603" mass="68327">MTLELADRSITRPKGLAEDVFVKVGKFHFPTDFVVVDFEADPRVPLILGRSFLRTSRTLIDVYEGELILRDGNEQIVFHVDGVSKHPQKHANESIKLVNDTCEDGFDETNNFSSGSTTSLSNPSPESFETNKSLHEKTTDEPTPVCSPPPGDDDNEKKKQEVKKIAEAKAKRQARITACLKNFRVIQKESIFSDKTPQVSSVFAITSIEPKDSLIMGDEHFSTSRVEEIVPIPRKSEDSLNNDKGCDLTSCDDNMIFSNPLFDSKDDLTSSNDDSILKEDIQEEDFRIYSNPLFEFGNNFNSSNENPLFNEMEKDVENKNSKVFDEPFLPHTPFSDKVECFDPGDDIDEIDAFLAMKVSSNFEEGYYDSEGDIIFLESLLSDDTTHNLSPEVFSDHEPQQIRNEPENESFITFSSKSDPLHHEFVGEIITLPSRIVREHEEYLNHMMLLCDSDPVQEEIDIFSGPDDSIPPDIESDVESEGDVIVRNNLLNDDSIIEYERLTFNMEPDVPMINNVDELNEDECFDPGGGEINVEVDDSFTFVIRTFLLYLTYPEVSLLLSSTKNEDTIFDPGIFAFHFSSQEPVVVKCFMEFCSSTCFIPKDE</sequence>
<dbReference type="Gene3D" id="2.40.70.10">
    <property type="entry name" value="Acid Proteases"/>
    <property type="match status" value="1"/>
</dbReference>
<feature type="region of interest" description="Disordered" evidence="1">
    <location>
        <begin position="108"/>
        <end position="163"/>
    </location>
</feature>
<reference evidence="2" key="2">
    <citation type="submission" date="2022-01" db="EMBL/GenBank/DDBJ databases">
        <authorList>
            <person name="Yamashiro T."/>
            <person name="Shiraishi A."/>
            <person name="Satake H."/>
            <person name="Nakayama K."/>
        </authorList>
    </citation>
    <scope>NUCLEOTIDE SEQUENCE</scope>
</reference>
<comment type="caution">
    <text evidence="2">The sequence shown here is derived from an EMBL/GenBank/DDBJ whole genome shotgun (WGS) entry which is preliminary data.</text>
</comment>
<dbReference type="PANTHER" id="PTHR33067">
    <property type="entry name" value="RNA-DIRECTED DNA POLYMERASE-RELATED"/>
    <property type="match status" value="1"/>
</dbReference>
<protein>
    <submittedName>
        <fullName evidence="2">Reverse transcriptase domain-containing protein</fullName>
    </submittedName>
</protein>
<evidence type="ECO:0000313" key="2">
    <source>
        <dbReference type="EMBL" id="GJT63346.1"/>
    </source>
</evidence>
<dbReference type="PANTHER" id="PTHR33067:SF9">
    <property type="entry name" value="RNA-DIRECTED DNA POLYMERASE"/>
    <property type="match status" value="1"/>
</dbReference>
<feature type="compositionally biased region" description="Low complexity" evidence="1">
    <location>
        <begin position="109"/>
        <end position="124"/>
    </location>
</feature>
<dbReference type="EMBL" id="BQNB010017453">
    <property type="protein sequence ID" value="GJT63346.1"/>
    <property type="molecule type" value="Genomic_DNA"/>
</dbReference>
<proteinExistence type="predicted"/>
<evidence type="ECO:0000256" key="1">
    <source>
        <dbReference type="SAM" id="MobiDB-lite"/>
    </source>
</evidence>
<reference evidence="2" key="1">
    <citation type="journal article" date="2022" name="Int. J. Mol. Sci.">
        <title>Draft Genome of Tanacetum Coccineum: Genomic Comparison of Closely Related Tanacetum-Family Plants.</title>
        <authorList>
            <person name="Yamashiro T."/>
            <person name="Shiraishi A."/>
            <person name="Nakayama K."/>
            <person name="Satake H."/>
        </authorList>
    </citation>
    <scope>NUCLEOTIDE SEQUENCE</scope>
</reference>
<evidence type="ECO:0000313" key="3">
    <source>
        <dbReference type="Proteomes" id="UP001151760"/>
    </source>
</evidence>
<gene>
    <name evidence="2" type="ORF">Tco_1006879</name>
</gene>
<organism evidence="2 3">
    <name type="scientific">Tanacetum coccineum</name>
    <dbReference type="NCBI Taxonomy" id="301880"/>
    <lineage>
        <taxon>Eukaryota</taxon>
        <taxon>Viridiplantae</taxon>
        <taxon>Streptophyta</taxon>
        <taxon>Embryophyta</taxon>
        <taxon>Tracheophyta</taxon>
        <taxon>Spermatophyta</taxon>
        <taxon>Magnoliopsida</taxon>
        <taxon>eudicotyledons</taxon>
        <taxon>Gunneridae</taxon>
        <taxon>Pentapetalae</taxon>
        <taxon>asterids</taxon>
        <taxon>campanulids</taxon>
        <taxon>Asterales</taxon>
        <taxon>Asteraceae</taxon>
        <taxon>Asteroideae</taxon>
        <taxon>Anthemideae</taxon>
        <taxon>Anthemidinae</taxon>
        <taxon>Tanacetum</taxon>
    </lineage>
</organism>
<dbReference type="GO" id="GO:0003964">
    <property type="term" value="F:RNA-directed DNA polymerase activity"/>
    <property type="evidence" value="ECO:0007669"/>
    <property type="project" value="UniProtKB-KW"/>
</dbReference>